<organism evidence="2 3">
    <name type="scientific">Mucor circinelloides f. circinelloides (strain 1006PhL)</name>
    <name type="common">Mucormycosis agent</name>
    <name type="synonym">Calyptromyces circinelloides</name>
    <dbReference type="NCBI Taxonomy" id="1220926"/>
    <lineage>
        <taxon>Eukaryota</taxon>
        <taxon>Fungi</taxon>
        <taxon>Fungi incertae sedis</taxon>
        <taxon>Mucoromycota</taxon>
        <taxon>Mucoromycotina</taxon>
        <taxon>Mucoromycetes</taxon>
        <taxon>Mucorales</taxon>
        <taxon>Mucorineae</taxon>
        <taxon>Mucoraceae</taxon>
        <taxon>Mucor</taxon>
    </lineage>
</organism>
<dbReference type="OrthoDB" id="2252406at2759"/>
<dbReference type="InParanoid" id="S2K480"/>
<dbReference type="Pfam" id="PF18802">
    <property type="entry name" value="CxC1"/>
    <property type="match status" value="1"/>
</dbReference>
<dbReference type="Pfam" id="PF18758">
    <property type="entry name" value="KDZ"/>
    <property type="match status" value="1"/>
</dbReference>
<dbReference type="AlphaFoldDB" id="S2K480"/>
<dbReference type="EMBL" id="KE123924">
    <property type="protein sequence ID" value="EPB90143.1"/>
    <property type="molecule type" value="Genomic_DNA"/>
</dbReference>
<gene>
    <name evidence="2" type="ORF">HMPREF1544_02977</name>
</gene>
<evidence type="ECO:0000313" key="2">
    <source>
        <dbReference type="EMBL" id="EPB90143.1"/>
    </source>
</evidence>
<proteinExistence type="predicted"/>
<dbReference type="Proteomes" id="UP000014254">
    <property type="component" value="Unassembled WGS sequence"/>
</dbReference>
<sequence length="372" mass="42734">MPNMLQPLDCGCNKQAQKVDLYMNHWHEQVVIEHCPCRGLVESLLLMQMMPSSACTPRTGIHFGLLDYLHLLKMGSQVSNHAFADITNKSIAMTQLEARELRPLSKNILNRSYFLYRRLVTHADDVLNNAYGLKHTDCYCCDHAKERIAVSLDGNFQLKRRSNHHPTTFSANNYSSPAASTLSPPANLFHPSSLQNSLWGTKQEVEKFEKQDKADSNDNCMIQELEREFKAVSERNRTMYNRYDENGVFSMTCSRHGIPLRLYDIYRGEGRKYALASIEHVLNTRQYKQPLSIMYDIACLCQSRLEAAFPLLKSEDTLYAIPIFHAYAHNIHCQLQYNPRYIVGFGLTDGEGTERLWSYLNDDKKDHLLAGQ</sequence>
<dbReference type="STRING" id="1220926.S2K480"/>
<dbReference type="PANTHER" id="PTHR33096">
    <property type="entry name" value="CXC2 DOMAIN-CONTAINING PROTEIN"/>
    <property type="match status" value="1"/>
</dbReference>
<protein>
    <recommendedName>
        <fullName evidence="1">CxC1-like cysteine cluster associated with KDZ transposases domain-containing protein</fullName>
    </recommendedName>
</protein>
<dbReference type="PANTHER" id="PTHR33096:SF1">
    <property type="entry name" value="CXC1-LIKE CYSTEINE CLUSTER ASSOCIATED WITH KDZ TRANSPOSASES DOMAIN-CONTAINING PROTEIN"/>
    <property type="match status" value="1"/>
</dbReference>
<keyword evidence="3" id="KW-1185">Reference proteome</keyword>
<evidence type="ECO:0000313" key="3">
    <source>
        <dbReference type="Proteomes" id="UP000014254"/>
    </source>
</evidence>
<dbReference type="VEuPathDB" id="FungiDB:HMPREF1544_02977"/>
<dbReference type="InterPro" id="IPR041320">
    <property type="entry name" value="CxC1"/>
</dbReference>
<dbReference type="InterPro" id="IPR040521">
    <property type="entry name" value="KDZ"/>
</dbReference>
<name>S2K480_MUCC1</name>
<dbReference type="eggNOG" id="ENOG502S2AH">
    <property type="taxonomic scope" value="Eukaryota"/>
</dbReference>
<evidence type="ECO:0000259" key="1">
    <source>
        <dbReference type="Pfam" id="PF18802"/>
    </source>
</evidence>
<accession>S2K480</accession>
<feature type="domain" description="CxC1-like cysteine cluster associated with KDZ transposases" evidence="1">
    <location>
        <begin position="9"/>
        <end position="86"/>
    </location>
</feature>
<reference evidence="3" key="1">
    <citation type="submission" date="2013-05" db="EMBL/GenBank/DDBJ databases">
        <title>The Genome sequence of Mucor circinelloides f. circinelloides 1006PhL.</title>
        <authorList>
            <consortium name="The Broad Institute Genomics Platform"/>
            <person name="Cuomo C."/>
            <person name="Earl A."/>
            <person name="Findley K."/>
            <person name="Lee S.C."/>
            <person name="Walker B."/>
            <person name="Young S."/>
            <person name="Zeng Q."/>
            <person name="Gargeya S."/>
            <person name="Fitzgerald M."/>
            <person name="Haas B."/>
            <person name="Abouelleil A."/>
            <person name="Allen A.W."/>
            <person name="Alvarado L."/>
            <person name="Arachchi H.M."/>
            <person name="Berlin A.M."/>
            <person name="Chapman S.B."/>
            <person name="Gainer-Dewar J."/>
            <person name="Goldberg J."/>
            <person name="Griggs A."/>
            <person name="Gujja S."/>
            <person name="Hansen M."/>
            <person name="Howarth C."/>
            <person name="Imamovic A."/>
            <person name="Ireland A."/>
            <person name="Larimer J."/>
            <person name="McCowan C."/>
            <person name="Murphy C."/>
            <person name="Pearson M."/>
            <person name="Poon T.W."/>
            <person name="Priest M."/>
            <person name="Roberts A."/>
            <person name="Saif S."/>
            <person name="Shea T."/>
            <person name="Sisk P."/>
            <person name="Sykes S."/>
            <person name="Wortman J."/>
            <person name="Nusbaum C."/>
            <person name="Birren B."/>
        </authorList>
    </citation>
    <scope>NUCLEOTIDE SEQUENCE [LARGE SCALE GENOMIC DNA]</scope>
    <source>
        <strain evidence="3">1006PhL</strain>
    </source>
</reference>